<organism evidence="6 7">
    <name type="scientific">Prototheca wickerhamii</name>
    <dbReference type="NCBI Taxonomy" id="3111"/>
    <lineage>
        <taxon>Eukaryota</taxon>
        <taxon>Viridiplantae</taxon>
        <taxon>Chlorophyta</taxon>
        <taxon>core chlorophytes</taxon>
        <taxon>Trebouxiophyceae</taxon>
        <taxon>Chlorellales</taxon>
        <taxon>Chlorellaceae</taxon>
        <taxon>Prototheca</taxon>
    </lineage>
</organism>
<dbReference type="Pfam" id="PF21337">
    <property type="entry name" value="Peptidase_M17_N_1"/>
    <property type="match status" value="1"/>
</dbReference>
<keyword evidence="7" id="KW-1185">Reference proteome</keyword>
<dbReference type="AlphaFoldDB" id="A0AAD9IJG5"/>
<dbReference type="InterPro" id="IPR048816">
    <property type="entry name" value="Peptidase_M17_N_1"/>
</dbReference>
<dbReference type="GO" id="GO:0070006">
    <property type="term" value="F:metalloaminopeptidase activity"/>
    <property type="evidence" value="ECO:0007669"/>
    <property type="project" value="InterPro"/>
</dbReference>
<gene>
    <name evidence="6" type="ORF">QBZ16_001945</name>
</gene>
<dbReference type="InterPro" id="IPR043472">
    <property type="entry name" value="Macro_dom-like"/>
</dbReference>
<evidence type="ECO:0000313" key="6">
    <source>
        <dbReference type="EMBL" id="KAK2079551.1"/>
    </source>
</evidence>
<reference evidence="6" key="1">
    <citation type="submission" date="2021-01" db="EMBL/GenBank/DDBJ databases">
        <authorList>
            <person name="Eckstrom K.M.E."/>
        </authorList>
    </citation>
    <scope>NUCLEOTIDE SEQUENCE</scope>
    <source>
        <strain evidence="6">UVCC 0001</strain>
    </source>
</reference>
<dbReference type="EMBL" id="JASFZW010000002">
    <property type="protein sequence ID" value="KAK2079551.1"/>
    <property type="molecule type" value="Genomic_DNA"/>
</dbReference>
<keyword evidence="4" id="KW-0378">Hydrolase</keyword>
<proteinExistence type="inferred from homology"/>
<dbReference type="GO" id="GO:0005737">
    <property type="term" value="C:cytoplasm"/>
    <property type="evidence" value="ECO:0007669"/>
    <property type="project" value="InterPro"/>
</dbReference>
<dbReference type="Proteomes" id="UP001255856">
    <property type="component" value="Unassembled WGS sequence"/>
</dbReference>
<dbReference type="InterPro" id="IPR011356">
    <property type="entry name" value="Leucine_aapep/pepB"/>
</dbReference>
<dbReference type="Pfam" id="PF00883">
    <property type="entry name" value="Peptidase_M17"/>
    <property type="match status" value="1"/>
</dbReference>
<comment type="similarity">
    <text evidence="1">Belongs to the peptidase M17 family.</text>
</comment>
<dbReference type="PRINTS" id="PR00481">
    <property type="entry name" value="LAMNOPPTDASE"/>
</dbReference>
<evidence type="ECO:0000256" key="1">
    <source>
        <dbReference type="ARBA" id="ARBA00009528"/>
    </source>
</evidence>
<dbReference type="Gene3D" id="3.40.630.10">
    <property type="entry name" value="Zn peptidases"/>
    <property type="match status" value="1"/>
</dbReference>
<dbReference type="SUPFAM" id="SSF53187">
    <property type="entry name" value="Zn-dependent exopeptidases"/>
    <property type="match status" value="1"/>
</dbReference>
<dbReference type="PANTHER" id="PTHR11963:SF20">
    <property type="entry name" value="PEPTIDASE B"/>
    <property type="match status" value="1"/>
</dbReference>
<accession>A0AAD9IJG5</accession>
<dbReference type="InterPro" id="IPR000819">
    <property type="entry name" value="Peptidase_M17_C"/>
</dbReference>
<feature type="domain" description="Cytosol aminopeptidase" evidence="5">
    <location>
        <begin position="215"/>
        <end position="222"/>
    </location>
</feature>
<dbReference type="PANTHER" id="PTHR11963">
    <property type="entry name" value="LEUCINE AMINOPEPTIDASE-RELATED"/>
    <property type="match status" value="1"/>
</dbReference>
<dbReference type="Gene3D" id="3.40.220.10">
    <property type="entry name" value="Leucine Aminopeptidase, subunit E, domain 1"/>
    <property type="match status" value="1"/>
</dbReference>
<protein>
    <recommendedName>
        <fullName evidence="5">Cytosol aminopeptidase domain-containing protein</fullName>
    </recommendedName>
</protein>
<name>A0AAD9IJG5_PROWI</name>
<evidence type="ECO:0000256" key="3">
    <source>
        <dbReference type="ARBA" id="ARBA00022670"/>
    </source>
</evidence>
<dbReference type="GO" id="GO:0030145">
    <property type="term" value="F:manganese ion binding"/>
    <property type="evidence" value="ECO:0007669"/>
    <property type="project" value="InterPro"/>
</dbReference>
<sequence length="373" mass="38886">MALTNVDVQGDGESIKAASAIEYVKTVEHLNDIWVAAGISAVLPPGRYSLAPFGGADVVSDARWQATASLSWGLSGYSFDRYKAPKDKKRPVLAVERCPDVDEALAVASAICYARDLINTPAQDLNPSALAAEVEGVTFDSGGLDIKPAAGMRIMKKDMGGAALVLALAQLIMKHELPVRLRVLVPAAENAVGAGAFRPGDVLATRAGKSVEVGNTDAEGRLLLADALAAATQAPERPDLVIDAATLTGAARVALGAGVPAVFATSQADADRLRDLGAQLGDPLWPLPLHRPYARELASPVADLTNCPAGGLGGAITAALFLHEFVHGARWVHVDTMGWNPKSEPGRPEGGEALGLRALWAFVKERYGATVVA</sequence>
<dbReference type="PROSITE" id="PS00631">
    <property type="entry name" value="CYTOSOL_AP"/>
    <property type="match status" value="1"/>
</dbReference>
<evidence type="ECO:0000256" key="4">
    <source>
        <dbReference type="ARBA" id="ARBA00022801"/>
    </source>
</evidence>
<evidence type="ECO:0000313" key="7">
    <source>
        <dbReference type="Proteomes" id="UP001255856"/>
    </source>
</evidence>
<comment type="caution">
    <text evidence="6">The sequence shown here is derived from an EMBL/GenBank/DDBJ whole genome shotgun (WGS) entry which is preliminary data.</text>
</comment>
<evidence type="ECO:0000256" key="2">
    <source>
        <dbReference type="ARBA" id="ARBA00022438"/>
    </source>
</evidence>
<dbReference type="GO" id="GO:0006508">
    <property type="term" value="P:proteolysis"/>
    <property type="evidence" value="ECO:0007669"/>
    <property type="project" value="UniProtKB-KW"/>
</dbReference>
<keyword evidence="3" id="KW-0645">Protease</keyword>
<evidence type="ECO:0000259" key="5">
    <source>
        <dbReference type="PROSITE" id="PS00631"/>
    </source>
</evidence>
<keyword evidence="2" id="KW-0031">Aminopeptidase</keyword>